<dbReference type="CDD" id="cd12148">
    <property type="entry name" value="fungal_TF_MHR"/>
    <property type="match status" value="1"/>
</dbReference>
<feature type="region of interest" description="Disordered" evidence="6">
    <location>
        <begin position="1"/>
        <end position="21"/>
    </location>
</feature>
<keyword evidence="5" id="KW-0539">Nucleus</keyword>
<keyword evidence="1" id="KW-0479">Metal-binding</keyword>
<dbReference type="SMART" id="SM00906">
    <property type="entry name" value="Fungal_trans"/>
    <property type="match status" value="1"/>
</dbReference>
<dbReference type="OMA" id="MGARYTA"/>
<accession>A0A1L9UEM8</accession>
<dbReference type="PROSITE" id="PS00463">
    <property type="entry name" value="ZN2_CY6_FUNGAL_1"/>
    <property type="match status" value="1"/>
</dbReference>
<name>A0A1L9UEM8_ASPBC</name>
<dbReference type="STRING" id="767769.A0A1L9UEM8"/>
<feature type="domain" description="Zn(2)-C6 fungal-type" evidence="7">
    <location>
        <begin position="22"/>
        <end position="51"/>
    </location>
</feature>
<evidence type="ECO:0000256" key="5">
    <source>
        <dbReference type="ARBA" id="ARBA00023242"/>
    </source>
</evidence>
<protein>
    <recommendedName>
        <fullName evidence="7">Zn(2)-C6 fungal-type domain-containing protein</fullName>
    </recommendedName>
</protein>
<dbReference type="GO" id="GO:0006351">
    <property type="term" value="P:DNA-templated transcription"/>
    <property type="evidence" value="ECO:0007669"/>
    <property type="project" value="InterPro"/>
</dbReference>
<evidence type="ECO:0000256" key="2">
    <source>
        <dbReference type="ARBA" id="ARBA00023015"/>
    </source>
</evidence>
<dbReference type="GeneID" id="93573627"/>
<organism evidence="8 9">
    <name type="scientific">Aspergillus brasiliensis (strain CBS 101740 / IMI 381727 / IBT 21946)</name>
    <dbReference type="NCBI Taxonomy" id="767769"/>
    <lineage>
        <taxon>Eukaryota</taxon>
        <taxon>Fungi</taxon>
        <taxon>Dikarya</taxon>
        <taxon>Ascomycota</taxon>
        <taxon>Pezizomycotina</taxon>
        <taxon>Eurotiomycetes</taxon>
        <taxon>Eurotiomycetidae</taxon>
        <taxon>Eurotiales</taxon>
        <taxon>Aspergillaceae</taxon>
        <taxon>Aspergillus</taxon>
        <taxon>Aspergillus subgen. Circumdati</taxon>
    </lineage>
</organism>
<dbReference type="GO" id="GO:0000981">
    <property type="term" value="F:DNA-binding transcription factor activity, RNA polymerase II-specific"/>
    <property type="evidence" value="ECO:0007669"/>
    <property type="project" value="InterPro"/>
</dbReference>
<dbReference type="Pfam" id="PF00172">
    <property type="entry name" value="Zn_clus"/>
    <property type="match status" value="1"/>
</dbReference>
<sequence length="821" mass="90316">MSYGARSRFPPGKPSASSRRHACDRCRRQKLKCDVEKPCSLCMRSGFVCETTSAPLRKSIRSSRSSILRDRSSYHLRSDMGTPVGADQARRGFHHGLNKQLESLAEPHQYHQASAVELTDQLFQKHDQGLQASPAAPGNTSALPGGAFLSTRILGHTSKEESTSLTEHFPGLILPSRAVCDFLLQSYWDSVHWFTLLFHIPSFEHSYRRILDDQCVTARQRGTAVLILMVLTLGATYAPEEQSMQVGVSRSDLHVLQKSMLNQIQSHFFHMLDTGGVECVQLCILLSTFHLYTGRPNLAMPILGAGIRSAQAQGLHKEALWGPANEIVVEVRRRTWWALYVFDRFASITYGRPPSISDSHCAVTMPRDLDDLMTVHPVFGANSHRASNAAVRPPATLGAYQRHKFELYSIAGPIIGDIYDLNEGKWEAVIDQAVEINTKLVAWFDTLPVELRLECHLDLDTSQLTRHEAEVCRVFALQALVLQLAYDNIQIILHRPFLRYPRRLMTQGGSRSLDSDARPTSFEQCEHCARRTCSIVPRYQSVLRAAQTTQAAAYIAIQNFTAGVTLGMVALCSLGSVQSLDAKRGVANSIALQKMLAASSVVSSQTVKVLKELLELIFRREWQCLLGEPAAEPSSSPSRSDGMMHEQPNGRPRPAAHRGGFADEGGLDPSSMSAIILNNRASMEQLSPHVPGASEARRDAQGLAEMQHEGTNAAAPGDEVANGFPLVCGIDEALEFVQQVLWENSDPIIPPSNEIVATTGMQPEASAQPPPSVPPEPTMSDSLGNHLSPMASMAEPASHGQTNFNALQLSQSWIWNPTDFS</sequence>
<reference evidence="9" key="1">
    <citation type="journal article" date="2017" name="Genome Biol.">
        <title>Comparative genomics reveals high biological diversity and specific adaptations in the industrially and medically important fungal genus Aspergillus.</title>
        <authorList>
            <person name="de Vries R.P."/>
            <person name="Riley R."/>
            <person name="Wiebenga A."/>
            <person name="Aguilar-Osorio G."/>
            <person name="Amillis S."/>
            <person name="Uchima C.A."/>
            <person name="Anderluh G."/>
            <person name="Asadollahi M."/>
            <person name="Askin M."/>
            <person name="Barry K."/>
            <person name="Battaglia E."/>
            <person name="Bayram O."/>
            <person name="Benocci T."/>
            <person name="Braus-Stromeyer S.A."/>
            <person name="Caldana C."/>
            <person name="Canovas D."/>
            <person name="Cerqueira G.C."/>
            <person name="Chen F."/>
            <person name="Chen W."/>
            <person name="Choi C."/>
            <person name="Clum A."/>
            <person name="Dos Santos R.A."/>
            <person name="Damasio A.R."/>
            <person name="Diallinas G."/>
            <person name="Emri T."/>
            <person name="Fekete E."/>
            <person name="Flipphi M."/>
            <person name="Freyberg S."/>
            <person name="Gallo A."/>
            <person name="Gournas C."/>
            <person name="Habgood R."/>
            <person name="Hainaut M."/>
            <person name="Harispe M.L."/>
            <person name="Henrissat B."/>
            <person name="Hilden K.S."/>
            <person name="Hope R."/>
            <person name="Hossain A."/>
            <person name="Karabika E."/>
            <person name="Karaffa L."/>
            <person name="Karanyi Z."/>
            <person name="Krasevec N."/>
            <person name="Kuo A."/>
            <person name="Kusch H."/>
            <person name="LaButti K."/>
            <person name="Lagendijk E.L."/>
            <person name="Lapidus A."/>
            <person name="Levasseur A."/>
            <person name="Lindquist E."/>
            <person name="Lipzen A."/>
            <person name="Logrieco A.F."/>
            <person name="MacCabe A."/>
            <person name="Maekelae M.R."/>
            <person name="Malavazi I."/>
            <person name="Melin P."/>
            <person name="Meyer V."/>
            <person name="Mielnichuk N."/>
            <person name="Miskei M."/>
            <person name="Molnar A.P."/>
            <person name="Mule G."/>
            <person name="Ngan C.Y."/>
            <person name="Orejas M."/>
            <person name="Orosz E."/>
            <person name="Ouedraogo J.P."/>
            <person name="Overkamp K.M."/>
            <person name="Park H.-S."/>
            <person name="Perrone G."/>
            <person name="Piumi F."/>
            <person name="Punt P.J."/>
            <person name="Ram A.F."/>
            <person name="Ramon A."/>
            <person name="Rauscher S."/>
            <person name="Record E."/>
            <person name="Riano-Pachon D.M."/>
            <person name="Robert V."/>
            <person name="Roehrig J."/>
            <person name="Ruller R."/>
            <person name="Salamov A."/>
            <person name="Salih N.S."/>
            <person name="Samson R.A."/>
            <person name="Sandor E."/>
            <person name="Sanguinetti M."/>
            <person name="Schuetze T."/>
            <person name="Sepcic K."/>
            <person name="Shelest E."/>
            <person name="Sherlock G."/>
            <person name="Sophianopoulou V."/>
            <person name="Squina F.M."/>
            <person name="Sun H."/>
            <person name="Susca A."/>
            <person name="Todd R.B."/>
            <person name="Tsang A."/>
            <person name="Unkles S.E."/>
            <person name="van de Wiele N."/>
            <person name="van Rossen-Uffink D."/>
            <person name="Oliveira J.V."/>
            <person name="Vesth T.C."/>
            <person name="Visser J."/>
            <person name="Yu J.-H."/>
            <person name="Zhou M."/>
            <person name="Andersen M.R."/>
            <person name="Archer D.B."/>
            <person name="Baker S.E."/>
            <person name="Benoit I."/>
            <person name="Brakhage A.A."/>
            <person name="Braus G.H."/>
            <person name="Fischer R."/>
            <person name="Frisvad J.C."/>
            <person name="Goldman G.H."/>
            <person name="Houbraken J."/>
            <person name="Oakley B."/>
            <person name="Pocsi I."/>
            <person name="Scazzocchio C."/>
            <person name="Seiboth B."/>
            <person name="vanKuyk P.A."/>
            <person name="Wortman J."/>
            <person name="Dyer P.S."/>
            <person name="Grigoriev I.V."/>
        </authorList>
    </citation>
    <scope>NUCLEOTIDE SEQUENCE [LARGE SCALE GENOMIC DNA]</scope>
    <source>
        <strain evidence="9">CBS 101740 / IMI 381727 / IBT 21946</strain>
    </source>
</reference>
<dbReference type="GO" id="GO:0008270">
    <property type="term" value="F:zinc ion binding"/>
    <property type="evidence" value="ECO:0007669"/>
    <property type="project" value="InterPro"/>
</dbReference>
<keyword evidence="9" id="KW-1185">Reference proteome</keyword>
<proteinExistence type="predicted"/>
<dbReference type="Gene3D" id="4.10.240.10">
    <property type="entry name" value="Zn(2)-C6 fungal-type DNA-binding domain"/>
    <property type="match status" value="1"/>
</dbReference>
<keyword evidence="4" id="KW-0804">Transcription</keyword>
<evidence type="ECO:0000259" key="7">
    <source>
        <dbReference type="PROSITE" id="PS50048"/>
    </source>
</evidence>
<dbReference type="InterPro" id="IPR036864">
    <property type="entry name" value="Zn2-C6_fun-type_DNA-bd_sf"/>
</dbReference>
<feature type="region of interest" description="Disordered" evidence="6">
    <location>
        <begin position="762"/>
        <end position="781"/>
    </location>
</feature>
<evidence type="ECO:0000256" key="6">
    <source>
        <dbReference type="SAM" id="MobiDB-lite"/>
    </source>
</evidence>
<dbReference type="RefSeq" id="XP_067477357.1">
    <property type="nucleotide sequence ID" value="XM_067621139.1"/>
</dbReference>
<dbReference type="PROSITE" id="PS50048">
    <property type="entry name" value="ZN2_CY6_FUNGAL_2"/>
    <property type="match status" value="1"/>
</dbReference>
<keyword evidence="3" id="KW-0238">DNA-binding</keyword>
<dbReference type="Proteomes" id="UP000184499">
    <property type="component" value="Unassembled WGS sequence"/>
</dbReference>
<dbReference type="SMART" id="SM00066">
    <property type="entry name" value="GAL4"/>
    <property type="match status" value="1"/>
</dbReference>
<dbReference type="InterPro" id="IPR001138">
    <property type="entry name" value="Zn2Cys6_DnaBD"/>
</dbReference>
<dbReference type="SUPFAM" id="SSF57701">
    <property type="entry name" value="Zn2/Cys6 DNA-binding domain"/>
    <property type="match status" value="1"/>
</dbReference>
<evidence type="ECO:0000313" key="9">
    <source>
        <dbReference type="Proteomes" id="UP000184499"/>
    </source>
</evidence>
<dbReference type="AlphaFoldDB" id="A0A1L9UEM8"/>
<dbReference type="PANTHER" id="PTHR46910">
    <property type="entry name" value="TRANSCRIPTION FACTOR PDR1"/>
    <property type="match status" value="1"/>
</dbReference>
<gene>
    <name evidence="8" type="ORF">ASPBRDRAFT_197810</name>
</gene>
<dbReference type="OrthoDB" id="3266505at2759"/>
<dbReference type="InterPro" id="IPR007219">
    <property type="entry name" value="XnlR_reg_dom"/>
</dbReference>
<dbReference type="InterPro" id="IPR050987">
    <property type="entry name" value="AtrR-like"/>
</dbReference>
<evidence type="ECO:0000256" key="4">
    <source>
        <dbReference type="ARBA" id="ARBA00023163"/>
    </source>
</evidence>
<evidence type="ECO:0000256" key="1">
    <source>
        <dbReference type="ARBA" id="ARBA00022723"/>
    </source>
</evidence>
<feature type="compositionally biased region" description="Low complexity" evidence="6">
    <location>
        <begin position="629"/>
        <end position="638"/>
    </location>
</feature>
<dbReference type="GO" id="GO:0009893">
    <property type="term" value="P:positive regulation of metabolic process"/>
    <property type="evidence" value="ECO:0007669"/>
    <property type="project" value="UniProtKB-ARBA"/>
</dbReference>
<evidence type="ECO:0000256" key="3">
    <source>
        <dbReference type="ARBA" id="ARBA00023125"/>
    </source>
</evidence>
<feature type="compositionally biased region" description="Pro residues" evidence="6">
    <location>
        <begin position="768"/>
        <end position="777"/>
    </location>
</feature>
<dbReference type="PANTHER" id="PTHR46910:SF17">
    <property type="entry name" value="SCFA-RELATED"/>
    <property type="match status" value="1"/>
</dbReference>
<dbReference type="EMBL" id="KV878687">
    <property type="protein sequence ID" value="OJJ70108.1"/>
    <property type="molecule type" value="Genomic_DNA"/>
</dbReference>
<evidence type="ECO:0000313" key="8">
    <source>
        <dbReference type="EMBL" id="OJJ70108.1"/>
    </source>
</evidence>
<dbReference type="CDD" id="cd00067">
    <property type="entry name" value="GAL4"/>
    <property type="match status" value="1"/>
</dbReference>
<dbReference type="VEuPathDB" id="FungiDB:ASPBRDRAFT_197810"/>
<keyword evidence="2" id="KW-0805">Transcription regulation</keyword>
<dbReference type="GO" id="GO:0003677">
    <property type="term" value="F:DNA binding"/>
    <property type="evidence" value="ECO:0007669"/>
    <property type="project" value="UniProtKB-KW"/>
</dbReference>
<feature type="region of interest" description="Disordered" evidence="6">
    <location>
        <begin position="629"/>
        <end position="664"/>
    </location>
</feature>
<dbReference type="Pfam" id="PF04082">
    <property type="entry name" value="Fungal_trans"/>
    <property type="match status" value="1"/>
</dbReference>